<dbReference type="InterPro" id="IPR001173">
    <property type="entry name" value="Glyco_trans_2-like"/>
</dbReference>
<organism evidence="2 3">
    <name type="scientific">Gallintestinimicrobium propionicum</name>
    <dbReference type="NCBI Taxonomy" id="2981770"/>
    <lineage>
        <taxon>Bacteria</taxon>
        <taxon>Bacillati</taxon>
        <taxon>Bacillota</taxon>
        <taxon>Clostridia</taxon>
        <taxon>Lachnospirales</taxon>
        <taxon>Lachnospiraceae</taxon>
        <taxon>Gallintestinimicrobium</taxon>
    </lineage>
</organism>
<dbReference type="PANTHER" id="PTHR10859">
    <property type="entry name" value="GLYCOSYL TRANSFERASE"/>
    <property type="match status" value="1"/>
</dbReference>
<dbReference type="GO" id="GO:0016757">
    <property type="term" value="F:glycosyltransferase activity"/>
    <property type="evidence" value="ECO:0007669"/>
    <property type="project" value="UniProtKB-KW"/>
</dbReference>
<protein>
    <submittedName>
        <fullName evidence="2">Glycosyltransferase</fullName>
        <ecNumber evidence="2">2.4.-.-</ecNumber>
    </submittedName>
</protein>
<keyword evidence="3" id="KW-1185">Reference proteome</keyword>
<dbReference type="EC" id="2.4.-.-" evidence="2"/>
<dbReference type="EMBL" id="JAJEQF010000003">
    <property type="protein sequence ID" value="MCC2166619.1"/>
    <property type="molecule type" value="Genomic_DNA"/>
</dbReference>
<dbReference type="GO" id="GO:0006487">
    <property type="term" value="P:protein N-linked glycosylation"/>
    <property type="evidence" value="ECO:0007669"/>
    <property type="project" value="TreeGrafter"/>
</dbReference>
<reference evidence="2 3" key="1">
    <citation type="submission" date="2021-10" db="EMBL/GenBank/DDBJ databases">
        <title>Anaerobic single-cell dispensing facilitates the cultivation of human gut bacteria.</title>
        <authorList>
            <person name="Afrizal A."/>
        </authorList>
    </citation>
    <scope>NUCLEOTIDE SEQUENCE [LARGE SCALE GENOMIC DNA]</scope>
    <source>
        <strain evidence="2 3">CLA-AA-H244</strain>
    </source>
</reference>
<dbReference type="PANTHER" id="PTHR10859:SF91">
    <property type="entry name" value="DOLICHYL-PHOSPHATE BETA-GLUCOSYLTRANSFERASE"/>
    <property type="match status" value="1"/>
</dbReference>
<comment type="caution">
    <text evidence="2">The sequence shown here is derived from an EMBL/GenBank/DDBJ whole genome shotgun (WGS) entry which is preliminary data.</text>
</comment>
<dbReference type="InterPro" id="IPR029044">
    <property type="entry name" value="Nucleotide-diphossugar_trans"/>
</dbReference>
<evidence type="ECO:0000313" key="3">
    <source>
        <dbReference type="Proteomes" id="UP001199355"/>
    </source>
</evidence>
<dbReference type="SUPFAM" id="SSF53448">
    <property type="entry name" value="Nucleotide-diphospho-sugar transferases"/>
    <property type="match status" value="1"/>
</dbReference>
<dbReference type="Gene3D" id="3.90.550.10">
    <property type="entry name" value="Spore Coat Polysaccharide Biosynthesis Protein SpsA, Chain A"/>
    <property type="match status" value="1"/>
</dbReference>
<dbReference type="RefSeq" id="WP_308727693.1">
    <property type="nucleotide sequence ID" value="NZ_JAJEQF010000003.1"/>
</dbReference>
<name>A0AAE3ARS8_9FIRM</name>
<evidence type="ECO:0000313" key="2">
    <source>
        <dbReference type="EMBL" id="MCC2166619.1"/>
    </source>
</evidence>
<sequence length="248" mass="28888">MKQDVLSINLLFPVLNERLRLENGIERSMAYLKENVTIPYQLTILDNGSEDETPEIGKALAAKYPEVSYVRVGERGVGVAFRKGISINTCNLVGYMDIDLSTDLKYLGKTIEMFQNDPNLQYVNGSRFSKESDTKGRKWYRKITSMGLVLLLKTLFHMKATDAVCGFTFLRKEAAEQLVRESSQDNGWFYTIEFLLRAERDGMKIYDMPVEWQEDYNTTVKVWKTIKNYLIQMYHLKKAFRQEDKLRK</sequence>
<accession>A0AAE3ARS8</accession>
<keyword evidence="2" id="KW-0328">Glycosyltransferase</keyword>
<proteinExistence type="predicted"/>
<dbReference type="Pfam" id="PF00535">
    <property type="entry name" value="Glycos_transf_2"/>
    <property type="match status" value="1"/>
</dbReference>
<keyword evidence="2" id="KW-0808">Transferase</keyword>
<gene>
    <name evidence="2" type="ORF">LKD45_02695</name>
</gene>
<dbReference type="Proteomes" id="UP001199355">
    <property type="component" value="Unassembled WGS sequence"/>
</dbReference>
<feature type="domain" description="Glycosyltransferase 2-like" evidence="1">
    <location>
        <begin position="13"/>
        <end position="178"/>
    </location>
</feature>
<evidence type="ECO:0000259" key="1">
    <source>
        <dbReference type="Pfam" id="PF00535"/>
    </source>
</evidence>
<dbReference type="AlphaFoldDB" id="A0AAE3ARS8"/>